<protein>
    <recommendedName>
        <fullName evidence="7 17">CDP-diacylglycerol--glycerol-3-phosphate 3-phosphatidyltransferase</fullName>
        <ecNumber evidence="6 17">2.7.8.5</ecNumber>
    </recommendedName>
</protein>
<keyword evidence="8" id="KW-0444">Lipid biosynthesis</keyword>
<dbReference type="InterPro" id="IPR000462">
    <property type="entry name" value="CDP-OH_P_trans"/>
</dbReference>
<comment type="similarity">
    <text evidence="5 18">Belongs to the CDP-alcohol phosphatidyltransferase class-I family.</text>
</comment>
<evidence type="ECO:0000256" key="11">
    <source>
        <dbReference type="ARBA" id="ARBA00022989"/>
    </source>
</evidence>
<keyword evidence="10 19" id="KW-0812">Transmembrane</keyword>
<evidence type="ECO:0000256" key="18">
    <source>
        <dbReference type="RuleBase" id="RU003750"/>
    </source>
</evidence>
<comment type="function">
    <text evidence="1">This protein catalyzes the committed step to the synthesis of the acidic phospholipids.</text>
</comment>
<dbReference type="PANTHER" id="PTHR14269">
    <property type="entry name" value="CDP-DIACYLGLYCEROL--GLYCEROL-3-PHOSPHATE 3-PHOSPHATIDYLTRANSFERASE-RELATED"/>
    <property type="match status" value="1"/>
</dbReference>
<evidence type="ECO:0000313" key="21">
    <source>
        <dbReference type="Proteomes" id="UP000186666"/>
    </source>
</evidence>
<reference evidence="20 21" key="1">
    <citation type="submission" date="2017-01" db="EMBL/GenBank/DDBJ databases">
        <authorList>
            <person name="Varghese N."/>
            <person name="Submissions S."/>
        </authorList>
    </citation>
    <scope>NUCLEOTIDE SEQUENCE [LARGE SCALE GENOMIC DNA]</scope>
    <source>
        <strain evidence="20 21">ATCC 23464</strain>
    </source>
</reference>
<dbReference type="InterPro" id="IPR004570">
    <property type="entry name" value="Phosphatidylglycerol_P_synth"/>
</dbReference>
<evidence type="ECO:0000256" key="13">
    <source>
        <dbReference type="ARBA" id="ARBA00023136"/>
    </source>
</evidence>
<keyword evidence="15" id="KW-1208">Phospholipid metabolism</keyword>
<evidence type="ECO:0000256" key="17">
    <source>
        <dbReference type="NCBIfam" id="TIGR00560"/>
    </source>
</evidence>
<feature type="transmembrane region" description="Helical" evidence="19">
    <location>
        <begin position="75"/>
        <end position="95"/>
    </location>
</feature>
<evidence type="ECO:0000256" key="1">
    <source>
        <dbReference type="ARBA" id="ARBA00003973"/>
    </source>
</evidence>
<feature type="transmembrane region" description="Helical" evidence="19">
    <location>
        <begin position="37"/>
        <end position="54"/>
    </location>
</feature>
<dbReference type="InterPro" id="IPR048254">
    <property type="entry name" value="CDP_ALCOHOL_P_TRANSF_CS"/>
</dbReference>
<dbReference type="Gene3D" id="1.20.120.1760">
    <property type="match status" value="1"/>
</dbReference>
<feature type="transmembrane region" description="Helical" evidence="19">
    <location>
        <begin position="195"/>
        <end position="214"/>
    </location>
</feature>
<dbReference type="NCBIfam" id="TIGR00560">
    <property type="entry name" value="pgsA"/>
    <property type="match status" value="1"/>
</dbReference>
<accession>A0ABY1JZP8</accession>
<dbReference type="InterPro" id="IPR050324">
    <property type="entry name" value="CDP-alcohol_PTase-I"/>
</dbReference>
<comment type="pathway">
    <text evidence="3">Phospholipid metabolism; phosphatidylglycerol biosynthesis; phosphatidylglycerol from CDP-diacylglycerol: step 1/2.</text>
</comment>
<keyword evidence="21" id="KW-1185">Reference proteome</keyword>
<dbReference type="EMBL" id="FTNK01000006">
    <property type="protein sequence ID" value="SIR04591.1"/>
    <property type="molecule type" value="Genomic_DNA"/>
</dbReference>
<evidence type="ECO:0000256" key="7">
    <source>
        <dbReference type="ARBA" id="ARBA00014944"/>
    </source>
</evidence>
<evidence type="ECO:0000256" key="2">
    <source>
        <dbReference type="ARBA" id="ARBA00004141"/>
    </source>
</evidence>
<keyword evidence="11 19" id="KW-1133">Transmembrane helix</keyword>
<comment type="catalytic activity">
    <reaction evidence="16">
        <text>a CDP-1,2-diacyl-sn-glycerol + sn-glycerol 3-phosphate = a 1,2-diacyl-sn-glycero-3-phospho-(1'-sn-glycero-3'-phosphate) + CMP + H(+)</text>
        <dbReference type="Rhea" id="RHEA:12593"/>
        <dbReference type="ChEBI" id="CHEBI:15378"/>
        <dbReference type="ChEBI" id="CHEBI:57597"/>
        <dbReference type="ChEBI" id="CHEBI:58332"/>
        <dbReference type="ChEBI" id="CHEBI:60110"/>
        <dbReference type="ChEBI" id="CHEBI:60377"/>
        <dbReference type="EC" id="2.7.8.5"/>
    </reaction>
</comment>
<proteinExistence type="inferred from homology"/>
<evidence type="ECO:0000313" key="20">
    <source>
        <dbReference type="EMBL" id="SIR04591.1"/>
    </source>
</evidence>
<dbReference type="Proteomes" id="UP000186666">
    <property type="component" value="Unassembled WGS sequence"/>
</dbReference>
<keyword evidence="9 18" id="KW-0808">Transferase</keyword>
<evidence type="ECO:0000256" key="5">
    <source>
        <dbReference type="ARBA" id="ARBA00010441"/>
    </source>
</evidence>
<evidence type="ECO:0000256" key="19">
    <source>
        <dbReference type="SAM" id="Phobius"/>
    </source>
</evidence>
<gene>
    <name evidence="20" type="ORF">SAMN05421578_106143</name>
</gene>
<evidence type="ECO:0000256" key="9">
    <source>
        <dbReference type="ARBA" id="ARBA00022679"/>
    </source>
</evidence>
<evidence type="ECO:0000256" key="3">
    <source>
        <dbReference type="ARBA" id="ARBA00005042"/>
    </source>
</evidence>
<keyword evidence="14" id="KW-0594">Phospholipid biosynthesis</keyword>
<organism evidence="20 21">
    <name type="scientific">Paenibacillus macquariensis</name>
    <dbReference type="NCBI Taxonomy" id="948756"/>
    <lineage>
        <taxon>Bacteria</taxon>
        <taxon>Bacillati</taxon>
        <taxon>Bacillota</taxon>
        <taxon>Bacilli</taxon>
        <taxon>Bacillales</taxon>
        <taxon>Paenibacillaceae</taxon>
        <taxon>Paenibacillus</taxon>
    </lineage>
</organism>
<dbReference type="PIRSF" id="PIRSF000847">
    <property type="entry name" value="Phos_ph_gly_syn"/>
    <property type="match status" value="1"/>
</dbReference>
<comment type="subcellular location">
    <subcellularLocation>
        <location evidence="2">Membrane</location>
        <topology evidence="2">Multi-pass membrane protein</topology>
    </subcellularLocation>
</comment>
<comment type="pathway">
    <text evidence="4">Lipid metabolism.</text>
</comment>
<evidence type="ECO:0000256" key="6">
    <source>
        <dbReference type="ARBA" id="ARBA00013170"/>
    </source>
</evidence>
<name>A0ABY1JZP8_9BACL</name>
<dbReference type="PROSITE" id="PS00379">
    <property type="entry name" value="CDP_ALCOHOL_P_TRANSF"/>
    <property type="match status" value="1"/>
</dbReference>
<evidence type="ECO:0000256" key="12">
    <source>
        <dbReference type="ARBA" id="ARBA00023098"/>
    </source>
</evidence>
<evidence type="ECO:0000256" key="10">
    <source>
        <dbReference type="ARBA" id="ARBA00022692"/>
    </source>
</evidence>
<sequence length="225" mass="25084">MENDRESPDNDIKLRETFSGFKVDTQGGYPVNLPNRITIARIFLIPVMMVFLLVDFNFYPNPIVWHSYQLPYNQLIAVIIFIIAASTDGIDGYLARKNNMVTNLGKLLDPLADKLLVAAILISLVEMGKCDSWIAIVIISREFAVTGLRQIALLDGKVVAASSWGKVKTVIQIVAIIAMLINNFPFVFINIPFDIIATWAAGLITLYSGVDYFIKNKSLLNLSRS</sequence>
<keyword evidence="12" id="KW-0443">Lipid metabolism</keyword>
<dbReference type="EC" id="2.7.8.5" evidence="6 17"/>
<comment type="caution">
    <text evidence="20">The sequence shown here is derived from an EMBL/GenBank/DDBJ whole genome shotgun (WGS) entry which is preliminary data.</text>
</comment>
<evidence type="ECO:0000256" key="4">
    <source>
        <dbReference type="ARBA" id="ARBA00005189"/>
    </source>
</evidence>
<dbReference type="InterPro" id="IPR043130">
    <property type="entry name" value="CDP-OH_PTrfase_TM_dom"/>
</dbReference>
<feature type="transmembrane region" description="Helical" evidence="19">
    <location>
        <begin position="170"/>
        <end position="189"/>
    </location>
</feature>
<dbReference type="Pfam" id="PF01066">
    <property type="entry name" value="CDP-OH_P_transf"/>
    <property type="match status" value="1"/>
</dbReference>
<evidence type="ECO:0000256" key="15">
    <source>
        <dbReference type="ARBA" id="ARBA00023264"/>
    </source>
</evidence>
<evidence type="ECO:0000256" key="14">
    <source>
        <dbReference type="ARBA" id="ARBA00023209"/>
    </source>
</evidence>
<evidence type="ECO:0000256" key="16">
    <source>
        <dbReference type="ARBA" id="ARBA00048586"/>
    </source>
</evidence>
<dbReference type="PANTHER" id="PTHR14269:SF62">
    <property type="entry name" value="CDP-DIACYLGLYCEROL--GLYCEROL-3-PHOSPHATE 3-PHOSPHATIDYLTRANSFERASE 1, CHLOROPLASTIC"/>
    <property type="match status" value="1"/>
</dbReference>
<evidence type="ECO:0000256" key="8">
    <source>
        <dbReference type="ARBA" id="ARBA00022516"/>
    </source>
</evidence>
<keyword evidence="13 19" id="KW-0472">Membrane</keyword>